<protein>
    <submittedName>
        <fullName evidence="1">Uncharacterized protein</fullName>
    </submittedName>
</protein>
<gene>
    <name evidence="1" type="ORF">PY03516</name>
</gene>
<sequence>MINIPSINNGPFGSSGSIYEGLVLDADKGIEYGQNRNKSKNKSKIVIQDFENIDSENFIITDDKIKDLILLKESTENEKMKQTIDETIKQLRTKYTFGKFDYSFIQA</sequence>
<accession>Q7RIV0</accession>
<organism evidence="1 2">
    <name type="scientific">Plasmodium yoelii yoelii</name>
    <dbReference type="NCBI Taxonomy" id="73239"/>
    <lineage>
        <taxon>Eukaryota</taxon>
        <taxon>Sar</taxon>
        <taxon>Alveolata</taxon>
        <taxon>Apicomplexa</taxon>
        <taxon>Aconoidasida</taxon>
        <taxon>Haemosporida</taxon>
        <taxon>Plasmodiidae</taxon>
        <taxon>Plasmodium</taxon>
        <taxon>Plasmodium (Vinckeia)</taxon>
    </lineage>
</organism>
<dbReference type="EMBL" id="AABL01001015">
    <property type="protein sequence ID" value="EAA15234.1"/>
    <property type="molecule type" value="Genomic_DNA"/>
</dbReference>
<reference evidence="1 2" key="1">
    <citation type="journal article" date="2002" name="Nature">
        <title>Genome sequence and comparative analysis of the model rodent malaria parasite Plasmodium yoelii yoelii.</title>
        <authorList>
            <person name="Carlton J.M."/>
            <person name="Angiuoli S.V."/>
            <person name="Suh B.B."/>
            <person name="Kooij T.W."/>
            <person name="Pertea M."/>
            <person name="Silva J.C."/>
            <person name="Ermolaeva M.D."/>
            <person name="Allen J.E."/>
            <person name="Selengut J.D."/>
            <person name="Koo H.L."/>
            <person name="Peterson J.D."/>
            <person name="Pop M."/>
            <person name="Kosack D.S."/>
            <person name="Shumway M.F."/>
            <person name="Bidwell S.L."/>
            <person name="Shallom S.J."/>
            <person name="van Aken S.E."/>
            <person name="Riedmuller S.B."/>
            <person name="Feldblyum T.V."/>
            <person name="Cho J.K."/>
            <person name="Quackenbush J."/>
            <person name="Sedegah M."/>
            <person name="Shoaibi A."/>
            <person name="Cummings L.M."/>
            <person name="Florens L."/>
            <person name="Yates J.R."/>
            <person name="Raine J.D."/>
            <person name="Sinden R.E."/>
            <person name="Harris M.A."/>
            <person name="Cunningham D.A."/>
            <person name="Preiser P.R."/>
            <person name="Bergman L.W."/>
            <person name="Vaidya A.B."/>
            <person name="van Lin L.H."/>
            <person name="Janse C.J."/>
            <person name="Waters A.P."/>
            <person name="Smith H.O."/>
            <person name="White O.R."/>
            <person name="Salzberg S.L."/>
            <person name="Venter J.C."/>
            <person name="Fraser C.M."/>
            <person name="Hoffman S.L."/>
            <person name="Gardner M.J."/>
            <person name="Carucci D.J."/>
        </authorList>
    </citation>
    <scope>NUCLEOTIDE SEQUENCE [LARGE SCALE GENOMIC DNA]</scope>
    <source>
        <strain evidence="1 2">17XNL</strain>
    </source>
</reference>
<dbReference type="AlphaFoldDB" id="Q7RIV0"/>
<comment type="caution">
    <text evidence="1">The sequence shown here is derived from an EMBL/GenBank/DDBJ whole genome shotgun (WGS) entry which is preliminary data.</text>
</comment>
<keyword evidence="2" id="KW-1185">Reference proteome</keyword>
<dbReference type="Proteomes" id="UP000008553">
    <property type="component" value="Unassembled WGS sequence"/>
</dbReference>
<dbReference type="PaxDb" id="73239-Q7RIV0"/>
<evidence type="ECO:0000313" key="1">
    <source>
        <dbReference type="EMBL" id="EAA15234.1"/>
    </source>
</evidence>
<proteinExistence type="predicted"/>
<name>Q7RIV0_PLAYO</name>
<dbReference type="InParanoid" id="Q7RIV0"/>
<evidence type="ECO:0000313" key="2">
    <source>
        <dbReference type="Proteomes" id="UP000008553"/>
    </source>
</evidence>